<comment type="caution">
    <text evidence="4">The sequence shown here is derived from an EMBL/GenBank/DDBJ whole genome shotgun (WGS) entry which is preliminary data.</text>
</comment>
<keyword evidence="2" id="KW-0378">Hydrolase</keyword>
<accession>A0A4R7BJZ7</accession>
<gene>
    <name evidence="4" type="ORF">EV668_4464</name>
</gene>
<dbReference type="PROSITE" id="PS51462">
    <property type="entry name" value="NUDIX"/>
    <property type="match status" value="1"/>
</dbReference>
<evidence type="ECO:0000259" key="3">
    <source>
        <dbReference type="PROSITE" id="PS51462"/>
    </source>
</evidence>
<evidence type="ECO:0000256" key="1">
    <source>
        <dbReference type="ARBA" id="ARBA00001946"/>
    </source>
</evidence>
<sequence length="136" mass="14615">MVRIAAALITNPERRMLLVRKRGTEAFMQPGGKIEPGESAGEALSRELFEELLIDVEAEGHIYLGRHRAVAANEPGHDVEAELFAVGVSGPIRTAAEIDGAVWVDPAEAAGLPLAPLTRDRVLPIARRLGFTGCRP</sequence>
<name>A0A4R7BJZ7_9HYPH</name>
<evidence type="ECO:0000313" key="4">
    <source>
        <dbReference type="EMBL" id="TDR85343.1"/>
    </source>
</evidence>
<dbReference type="SUPFAM" id="SSF55811">
    <property type="entry name" value="Nudix"/>
    <property type="match status" value="1"/>
</dbReference>
<dbReference type="CDD" id="cd04690">
    <property type="entry name" value="NUDIX_Hydrolase"/>
    <property type="match status" value="1"/>
</dbReference>
<organism evidence="4 5">
    <name type="scientific">Enterovirga rhinocerotis</name>
    <dbReference type="NCBI Taxonomy" id="1339210"/>
    <lineage>
        <taxon>Bacteria</taxon>
        <taxon>Pseudomonadati</taxon>
        <taxon>Pseudomonadota</taxon>
        <taxon>Alphaproteobacteria</taxon>
        <taxon>Hyphomicrobiales</taxon>
        <taxon>Methylobacteriaceae</taxon>
        <taxon>Enterovirga</taxon>
    </lineage>
</organism>
<comment type="cofactor">
    <cofactor evidence="1">
        <name>Mg(2+)</name>
        <dbReference type="ChEBI" id="CHEBI:18420"/>
    </cofactor>
</comment>
<dbReference type="Proteomes" id="UP000295122">
    <property type="component" value="Unassembled WGS sequence"/>
</dbReference>
<dbReference type="InterPro" id="IPR000086">
    <property type="entry name" value="NUDIX_hydrolase_dom"/>
</dbReference>
<dbReference type="PANTHER" id="PTHR43046">
    <property type="entry name" value="GDP-MANNOSE MANNOSYL HYDROLASE"/>
    <property type="match status" value="1"/>
</dbReference>
<evidence type="ECO:0000313" key="5">
    <source>
        <dbReference type="Proteomes" id="UP000295122"/>
    </source>
</evidence>
<dbReference type="GO" id="GO:0016787">
    <property type="term" value="F:hydrolase activity"/>
    <property type="evidence" value="ECO:0007669"/>
    <property type="project" value="UniProtKB-KW"/>
</dbReference>
<feature type="domain" description="Nudix hydrolase" evidence="3">
    <location>
        <begin position="1"/>
        <end position="127"/>
    </location>
</feature>
<dbReference type="EMBL" id="SNZR01000017">
    <property type="protein sequence ID" value="TDR85343.1"/>
    <property type="molecule type" value="Genomic_DNA"/>
</dbReference>
<dbReference type="AlphaFoldDB" id="A0A4R7BJZ7"/>
<dbReference type="Pfam" id="PF00293">
    <property type="entry name" value="NUDIX"/>
    <property type="match status" value="1"/>
</dbReference>
<reference evidence="4 5" key="1">
    <citation type="submission" date="2019-03" db="EMBL/GenBank/DDBJ databases">
        <title>Genomic Encyclopedia of Type Strains, Phase IV (KMG-IV): sequencing the most valuable type-strain genomes for metagenomic binning, comparative biology and taxonomic classification.</title>
        <authorList>
            <person name="Goeker M."/>
        </authorList>
    </citation>
    <scope>NUCLEOTIDE SEQUENCE [LARGE SCALE GENOMIC DNA]</scope>
    <source>
        <strain evidence="4 5">DSM 25903</strain>
    </source>
</reference>
<dbReference type="InterPro" id="IPR015797">
    <property type="entry name" value="NUDIX_hydrolase-like_dom_sf"/>
</dbReference>
<dbReference type="PANTHER" id="PTHR43046:SF2">
    <property type="entry name" value="8-OXO-DGTP DIPHOSPHATASE-RELATED"/>
    <property type="match status" value="1"/>
</dbReference>
<dbReference type="RefSeq" id="WP_208111607.1">
    <property type="nucleotide sequence ID" value="NZ_SNZR01000017.1"/>
</dbReference>
<keyword evidence="5" id="KW-1185">Reference proteome</keyword>
<protein>
    <submittedName>
        <fullName evidence="4">ADP-ribose pyrophosphatase YjhB (NUDIX family)</fullName>
    </submittedName>
</protein>
<proteinExistence type="predicted"/>
<evidence type="ECO:0000256" key="2">
    <source>
        <dbReference type="ARBA" id="ARBA00022801"/>
    </source>
</evidence>
<dbReference type="Gene3D" id="3.90.79.10">
    <property type="entry name" value="Nucleoside Triphosphate Pyrophosphohydrolase"/>
    <property type="match status" value="1"/>
</dbReference>